<keyword evidence="3" id="KW-1003">Cell membrane</keyword>
<feature type="compositionally biased region" description="Polar residues" evidence="15">
    <location>
        <begin position="683"/>
        <end position="706"/>
    </location>
</feature>
<dbReference type="InterPro" id="IPR001245">
    <property type="entry name" value="Ser-Thr/Tyr_kinase_cat_dom"/>
</dbReference>
<feature type="region of interest" description="Disordered" evidence="15">
    <location>
        <begin position="285"/>
        <end position="344"/>
    </location>
</feature>
<comment type="catalytic activity">
    <reaction evidence="12">
        <text>L-threonyl-[protein] + ATP = O-phospho-L-threonyl-[protein] + ADP + H(+)</text>
        <dbReference type="Rhea" id="RHEA:46608"/>
        <dbReference type="Rhea" id="RHEA-COMP:11060"/>
        <dbReference type="Rhea" id="RHEA-COMP:11605"/>
        <dbReference type="ChEBI" id="CHEBI:15378"/>
        <dbReference type="ChEBI" id="CHEBI:30013"/>
        <dbReference type="ChEBI" id="CHEBI:30616"/>
        <dbReference type="ChEBI" id="CHEBI:61977"/>
        <dbReference type="ChEBI" id="CHEBI:456216"/>
        <dbReference type="EC" id="2.7.11.1"/>
    </reaction>
</comment>
<evidence type="ECO:0000313" key="18">
    <source>
        <dbReference type="EMBL" id="KAK8567682.1"/>
    </source>
</evidence>
<evidence type="ECO:0000256" key="13">
    <source>
        <dbReference type="ARBA" id="ARBA00048679"/>
    </source>
</evidence>
<proteinExistence type="predicted"/>
<feature type="transmembrane region" description="Helical" evidence="16">
    <location>
        <begin position="259"/>
        <end position="280"/>
    </location>
</feature>
<evidence type="ECO:0000256" key="9">
    <source>
        <dbReference type="ARBA" id="ARBA00022840"/>
    </source>
</evidence>
<dbReference type="Gene3D" id="3.30.200.20">
    <property type="entry name" value="Phosphorylase Kinase, domain 1"/>
    <property type="match status" value="1"/>
</dbReference>
<evidence type="ECO:0000256" key="4">
    <source>
        <dbReference type="ARBA" id="ARBA00022527"/>
    </source>
</evidence>
<dbReference type="Proteomes" id="UP001472677">
    <property type="component" value="Unassembled WGS sequence"/>
</dbReference>
<comment type="subcellular location">
    <subcellularLocation>
        <location evidence="1">Cell membrane</location>
        <topology evidence="1">Single-pass membrane protein</topology>
    </subcellularLocation>
</comment>
<evidence type="ECO:0000256" key="2">
    <source>
        <dbReference type="ARBA" id="ARBA00012513"/>
    </source>
</evidence>
<dbReference type="InterPro" id="IPR017441">
    <property type="entry name" value="Protein_kinase_ATP_BS"/>
</dbReference>
<sequence length="729" mass="77382">MSHDSSNTGPSPPAPPGSSLPGNGAGKNVGKDSPVAPSPDSTSPSLPPPNDSSNKQPSSPSSDKKSPEAPPPPATEKKKSPPLPPPSTSESPPVPQTPRQQTPAPPQTQSSQQRSQPAPNSHSNKSPSSTSTSISSSSSSSSSSESSSSSSSSFPSFLSSSSSTSSTAAATTASSSSSSSTSSPSDSDSSDNSNETILSPPSPSPSPTPSPSSFKLTSSSSTAPANGHSTPSSSSGSDSSNNNTQNSVSSSSHDKTPSYQSLIATVVGVLVVVFIVLFFYSRARKKKQQRSTPGSNMPPPANLTMTPVTYEDGQTGQSSGLDAVHGQPCTTANTPQRGPDSGIMAGPKTYFTYEELMEMTDGFSSQNLIGKGGFGCVYKGRMPDGRVVAVKQLKADSGQGEREFRAEVEIINRVHHKHLVSLVGYSTAENQRLLIYEFVPNRTLEHHLHGKDLPVLEWAKRVKIALGAAKGLAYLHEDFQHHQNAKNSSNLLKKQVADFGLARLNDATQSQTHVSTRVMGTFGYLAPEYASSGKLTDRSDVYSFGVVLLELITGRKPIDSARPLGDESLVEWARPLLIQALETGDHGELIDPRLENRYEEREIVRMIEAAAACVRHSFSNRPHMALVVRALDFEGDPDLSNGVKYGDSTAYDSAKYSEEIVQFRQTAAGSGENSSEMDMHSRGYNSGEVSGGRQSPWNSQYSSGDYTSGELETRALEPDSGEYRGDSRR</sequence>
<dbReference type="InterPro" id="IPR047117">
    <property type="entry name" value="PERK1-13-like"/>
</dbReference>
<dbReference type="PROSITE" id="PS00107">
    <property type="entry name" value="PROTEIN_KINASE_ATP"/>
    <property type="match status" value="1"/>
</dbReference>
<organism evidence="18 19">
    <name type="scientific">Hibiscus sabdariffa</name>
    <name type="common">roselle</name>
    <dbReference type="NCBI Taxonomy" id="183260"/>
    <lineage>
        <taxon>Eukaryota</taxon>
        <taxon>Viridiplantae</taxon>
        <taxon>Streptophyta</taxon>
        <taxon>Embryophyta</taxon>
        <taxon>Tracheophyta</taxon>
        <taxon>Spermatophyta</taxon>
        <taxon>Magnoliopsida</taxon>
        <taxon>eudicotyledons</taxon>
        <taxon>Gunneridae</taxon>
        <taxon>Pentapetalae</taxon>
        <taxon>rosids</taxon>
        <taxon>malvids</taxon>
        <taxon>Malvales</taxon>
        <taxon>Malvaceae</taxon>
        <taxon>Malvoideae</taxon>
        <taxon>Hibiscus</taxon>
    </lineage>
</organism>
<dbReference type="CDD" id="cd14066">
    <property type="entry name" value="STKc_IRAK"/>
    <property type="match status" value="1"/>
</dbReference>
<evidence type="ECO:0000259" key="17">
    <source>
        <dbReference type="PROSITE" id="PS50011"/>
    </source>
</evidence>
<reference evidence="18 19" key="1">
    <citation type="journal article" date="2024" name="G3 (Bethesda)">
        <title>Genome assembly of Hibiscus sabdariffa L. provides insights into metabolisms of medicinal natural products.</title>
        <authorList>
            <person name="Kim T."/>
        </authorList>
    </citation>
    <scope>NUCLEOTIDE SEQUENCE [LARGE SCALE GENOMIC DNA]</scope>
    <source>
        <strain evidence="18">TK-2024</strain>
        <tissue evidence="18">Old leaves</tissue>
    </source>
</reference>
<accession>A0ABR2EYB8</accession>
<dbReference type="PANTHER" id="PTHR47982">
    <property type="entry name" value="PROLINE-RICH RECEPTOR-LIKE PROTEIN KINASE PERK4"/>
    <property type="match status" value="1"/>
</dbReference>
<keyword evidence="5" id="KW-0808">Transferase</keyword>
<dbReference type="PROSITE" id="PS50011">
    <property type="entry name" value="PROTEIN_KINASE_DOM"/>
    <property type="match status" value="1"/>
</dbReference>
<evidence type="ECO:0000256" key="15">
    <source>
        <dbReference type="SAM" id="MobiDB-lite"/>
    </source>
</evidence>
<dbReference type="SUPFAM" id="SSF56112">
    <property type="entry name" value="Protein kinase-like (PK-like)"/>
    <property type="match status" value="1"/>
</dbReference>
<keyword evidence="10 16" id="KW-1133">Transmembrane helix</keyword>
<keyword evidence="8" id="KW-0418">Kinase</keyword>
<keyword evidence="11 16" id="KW-0472">Membrane</keyword>
<evidence type="ECO:0000256" key="6">
    <source>
        <dbReference type="ARBA" id="ARBA00022692"/>
    </source>
</evidence>
<feature type="domain" description="Protein kinase" evidence="17">
    <location>
        <begin position="363"/>
        <end position="619"/>
    </location>
</feature>
<keyword evidence="9 14" id="KW-0067">ATP-binding</keyword>
<feature type="compositionally biased region" description="Polar residues" evidence="15">
    <location>
        <begin position="303"/>
        <end position="320"/>
    </location>
</feature>
<feature type="region of interest" description="Disordered" evidence="15">
    <location>
        <begin position="665"/>
        <end position="729"/>
    </location>
</feature>
<dbReference type="InterPro" id="IPR011009">
    <property type="entry name" value="Kinase-like_dom_sf"/>
</dbReference>
<keyword evidence="6 16" id="KW-0812">Transmembrane</keyword>
<evidence type="ECO:0000313" key="19">
    <source>
        <dbReference type="Proteomes" id="UP001472677"/>
    </source>
</evidence>
<name>A0ABR2EYB8_9ROSI</name>
<evidence type="ECO:0000256" key="16">
    <source>
        <dbReference type="SAM" id="Phobius"/>
    </source>
</evidence>
<feature type="compositionally biased region" description="Pro residues" evidence="15">
    <location>
        <begin position="200"/>
        <end position="210"/>
    </location>
</feature>
<feature type="binding site" evidence="14">
    <location>
        <position position="391"/>
    </location>
    <ligand>
        <name>ATP</name>
        <dbReference type="ChEBI" id="CHEBI:30616"/>
    </ligand>
</feature>
<keyword evidence="7 14" id="KW-0547">Nucleotide-binding</keyword>
<dbReference type="EC" id="2.7.11.1" evidence="2"/>
<evidence type="ECO:0000256" key="11">
    <source>
        <dbReference type="ARBA" id="ARBA00023136"/>
    </source>
</evidence>
<evidence type="ECO:0000256" key="8">
    <source>
        <dbReference type="ARBA" id="ARBA00022777"/>
    </source>
</evidence>
<feature type="compositionally biased region" description="Basic and acidic residues" evidence="15">
    <location>
        <begin position="711"/>
        <end position="729"/>
    </location>
</feature>
<dbReference type="InterPro" id="IPR000719">
    <property type="entry name" value="Prot_kinase_dom"/>
</dbReference>
<evidence type="ECO:0000256" key="5">
    <source>
        <dbReference type="ARBA" id="ARBA00022679"/>
    </source>
</evidence>
<comment type="caution">
    <text evidence="18">The sequence shown here is derived from an EMBL/GenBank/DDBJ whole genome shotgun (WGS) entry which is preliminary data.</text>
</comment>
<dbReference type="Gene3D" id="1.10.510.10">
    <property type="entry name" value="Transferase(Phosphotransferase) domain 1"/>
    <property type="match status" value="1"/>
</dbReference>
<feature type="compositionally biased region" description="Low complexity" evidence="15">
    <location>
        <begin position="51"/>
        <end position="61"/>
    </location>
</feature>
<keyword evidence="4" id="KW-0723">Serine/threonine-protein kinase</keyword>
<evidence type="ECO:0000256" key="7">
    <source>
        <dbReference type="ARBA" id="ARBA00022741"/>
    </source>
</evidence>
<dbReference type="Pfam" id="PF07714">
    <property type="entry name" value="PK_Tyr_Ser-Thr"/>
    <property type="match status" value="1"/>
</dbReference>
<dbReference type="PANTHER" id="PTHR47982:SF44">
    <property type="entry name" value="PROLINE-RICH RECEPTOR-LIKE PROTEIN KINASE PERK13-RELATED"/>
    <property type="match status" value="1"/>
</dbReference>
<feature type="compositionally biased region" description="Pro residues" evidence="15">
    <location>
        <begin position="81"/>
        <end position="96"/>
    </location>
</feature>
<feature type="compositionally biased region" description="Low complexity" evidence="15">
    <location>
        <begin position="211"/>
        <end position="251"/>
    </location>
</feature>
<evidence type="ECO:0000256" key="14">
    <source>
        <dbReference type="PROSITE-ProRule" id="PRU10141"/>
    </source>
</evidence>
<protein>
    <recommendedName>
        <fullName evidence="2">non-specific serine/threonine protein kinase</fullName>
        <ecNumber evidence="2">2.7.11.1</ecNumber>
    </recommendedName>
</protein>
<evidence type="ECO:0000256" key="1">
    <source>
        <dbReference type="ARBA" id="ARBA00004162"/>
    </source>
</evidence>
<gene>
    <name evidence="18" type="ORF">V6N12_006259</name>
</gene>
<evidence type="ECO:0000256" key="12">
    <source>
        <dbReference type="ARBA" id="ARBA00047899"/>
    </source>
</evidence>
<evidence type="ECO:0000256" key="3">
    <source>
        <dbReference type="ARBA" id="ARBA00022475"/>
    </source>
</evidence>
<feature type="region of interest" description="Disordered" evidence="15">
    <location>
        <begin position="1"/>
        <end position="256"/>
    </location>
</feature>
<evidence type="ECO:0000256" key="10">
    <source>
        <dbReference type="ARBA" id="ARBA00022989"/>
    </source>
</evidence>
<comment type="catalytic activity">
    <reaction evidence="13">
        <text>L-seryl-[protein] + ATP = O-phospho-L-seryl-[protein] + ADP + H(+)</text>
        <dbReference type="Rhea" id="RHEA:17989"/>
        <dbReference type="Rhea" id="RHEA-COMP:9863"/>
        <dbReference type="Rhea" id="RHEA-COMP:11604"/>
        <dbReference type="ChEBI" id="CHEBI:15378"/>
        <dbReference type="ChEBI" id="CHEBI:29999"/>
        <dbReference type="ChEBI" id="CHEBI:30616"/>
        <dbReference type="ChEBI" id="CHEBI:83421"/>
        <dbReference type="ChEBI" id="CHEBI:456216"/>
        <dbReference type="EC" id="2.7.11.1"/>
    </reaction>
</comment>
<keyword evidence="19" id="KW-1185">Reference proteome</keyword>
<feature type="compositionally biased region" description="Low complexity" evidence="15">
    <location>
        <begin position="97"/>
        <end position="193"/>
    </location>
</feature>
<dbReference type="EMBL" id="JBBPBM010000009">
    <property type="protein sequence ID" value="KAK8567682.1"/>
    <property type="molecule type" value="Genomic_DNA"/>
</dbReference>
<feature type="compositionally biased region" description="Polar residues" evidence="15">
    <location>
        <begin position="665"/>
        <end position="676"/>
    </location>
</feature>